<organism evidence="2 3">
    <name type="scientific">Micromonospora nigra</name>
    <dbReference type="NCBI Taxonomy" id="145857"/>
    <lineage>
        <taxon>Bacteria</taxon>
        <taxon>Bacillati</taxon>
        <taxon>Actinomycetota</taxon>
        <taxon>Actinomycetes</taxon>
        <taxon>Micromonosporales</taxon>
        <taxon>Micromonosporaceae</taxon>
        <taxon>Micromonospora</taxon>
    </lineage>
</organism>
<dbReference type="RefSeq" id="WP_175440213.1">
    <property type="nucleotide sequence ID" value="NZ_FMHT01000003.1"/>
</dbReference>
<sequence>MTEPEETGDEAERPEPILAPPTANPTRVQVPPEGAGQRTDERNPGPSGSPAEEG</sequence>
<dbReference type="STRING" id="145857.GA0070616_5344"/>
<proteinExistence type="predicted"/>
<dbReference type="AlphaFoldDB" id="A0A1C6T3C1"/>
<reference evidence="2 3" key="1">
    <citation type="submission" date="2016-06" db="EMBL/GenBank/DDBJ databases">
        <authorList>
            <person name="Kjaerup R.B."/>
            <person name="Dalgaard T.S."/>
            <person name="Juul-Madsen H.R."/>
        </authorList>
    </citation>
    <scope>NUCLEOTIDE SEQUENCE [LARGE SCALE GENOMIC DNA]</scope>
    <source>
        <strain evidence="2 3">DSM 43818</strain>
    </source>
</reference>
<dbReference type="EMBL" id="FMHT01000003">
    <property type="protein sequence ID" value="SCL35895.1"/>
    <property type="molecule type" value="Genomic_DNA"/>
</dbReference>
<protein>
    <submittedName>
        <fullName evidence="2">Uncharacterized protein</fullName>
    </submittedName>
</protein>
<evidence type="ECO:0000313" key="3">
    <source>
        <dbReference type="Proteomes" id="UP000199699"/>
    </source>
</evidence>
<evidence type="ECO:0000256" key="1">
    <source>
        <dbReference type="SAM" id="MobiDB-lite"/>
    </source>
</evidence>
<accession>A0A1C6T3C1</accession>
<name>A0A1C6T3C1_9ACTN</name>
<keyword evidence="3" id="KW-1185">Reference proteome</keyword>
<feature type="region of interest" description="Disordered" evidence="1">
    <location>
        <begin position="1"/>
        <end position="54"/>
    </location>
</feature>
<evidence type="ECO:0000313" key="2">
    <source>
        <dbReference type="EMBL" id="SCL35895.1"/>
    </source>
</evidence>
<gene>
    <name evidence="2" type="ORF">GA0070616_5344</name>
</gene>
<dbReference type="Proteomes" id="UP000199699">
    <property type="component" value="Unassembled WGS sequence"/>
</dbReference>